<dbReference type="SUPFAM" id="SSF57184">
    <property type="entry name" value="Growth factor receptor domain"/>
    <property type="match status" value="1"/>
</dbReference>
<dbReference type="SUPFAM" id="SSF57414">
    <property type="entry name" value="Hairpin loop containing domain-like"/>
    <property type="match status" value="1"/>
</dbReference>
<dbReference type="InterPro" id="IPR009030">
    <property type="entry name" value="Growth_fac_rcpt_cys_sf"/>
</dbReference>
<gene>
    <name evidence="2" type="ORF">SCF082_LOCUS27083</name>
</gene>
<dbReference type="InterPro" id="IPR011641">
    <property type="entry name" value="Tyr-kin_ephrin_A/B_rcpt-like"/>
</dbReference>
<organism evidence="2 3">
    <name type="scientific">Durusdinium trenchii</name>
    <dbReference type="NCBI Taxonomy" id="1381693"/>
    <lineage>
        <taxon>Eukaryota</taxon>
        <taxon>Sar</taxon>
        <taxon>Alveolata</taxon>
        <taxon>Dinophyceae</taxon>
        <taxon>Suessiales</taxon>
        <taxon>Symbiodiniaceae</taxon>
        <taxon>Durusdinium</taxon>
    </lineage>
</organism>
<proteinExistence type="predicted"/>
<reference evidence="2 3" key="1">
    <citation type="submission" date="2024-02" db="EMBL/GenBank/DDBJ databases">
        <authorList>
            <person name="Chen Y."/>
            <person name="Shah S."/>
            <person name="Dougan E. K."/>
            <person name="Thang M."/>
            <person name="Chan C."/>
        </authorList>
    </citation>
    <scope>NUCLEOTIDE SEQUENCE [LARGE SCALE GENOMIC DNA]</scope>
</reference>
<dbReference type="SMART" id="SM01411">
    <property type="entry name" value="Ephrin_rec_like"/>
    <property type="match status" value="1"/>
</dbReference>
<feature type="domain" description="Apple" evidence="1">
    <location>
        <begin position="88"/>
        <end position="167"/>
    </location>
</feature>
<dbReference type="Gene3D" id="2.10.50.10">
    <property type="entry name" value="Tumor Necrosis Factor Receptor, subunit A, domain 2"/>
    <property type="match status" value="1"/>
</dbReference>
<evidence type="ECO:0000259" key="1">
    <source>
        <dbReference type="PROSITE" id="PS50948"/>
    </source>
</evidence>
<dbReference type="EMBL" id="CAXAMM010020791">
    <property type="protein sequence ID" value="CAK9048635.1"/>
    <property type="molecule type" value="Genomic_DNA"/>
</dbReference>
<dbReference type="InterPro" id="IPR003609">
    <property type="entry name" value="Pan_app"/>
</dbReference>
<dbReference type="Pfam" id="PF00024">
    <property type="entry name" value="PAN_1"/>
    <property type="match status" value="1"/>
</dbReference>
<evidence type="ECO:0000313" key="3">
    <source>
        <dbReference type="Proteomes" id="UP001642464"/>
    </source>
</evidence>
<dbReference type="Gene3D" id="3.50.4.10">
    <property type="entry name" value="Hepatocyte Growth Factor"/>
    <property type="match status" value="1"/>
</dbReference>
<comment type="caution">
    <text evidence="2">The sequence shown here is derived from an EMBL/GenBank/DDBJ whole genome shotgun (WGS) entry which is preliminary data.</text>
</comment>
<dbReference type="PROSITE" id="PS50948">
    <property type="entry name" value="PAN"/>
    <property type="match status" value="1"/>
</dbReference>
<sequence length="277" mass="29954">MAPCEEGTSLLSLTCQPCRAGYYRREGMLHCQDCPSGYFQDLAGASGCLRCPPVSTSCDSSTLPKLEEGHFTFTDSYSFLSNNSGYPALRDFVFDFVGTFNLTNTNDVATAVSSTGLQACSESCYLSNECAGFSYNYVTQECWLMEDEVISLQRVEGPFYHYWRQSSLEELNLSSLSPALSGQFPVPNFGLEYAKCFVPKPCAGDTSCTTAYNFGLFCSQCIPGYSFDGVFPASRLCSKCPSSAVVCAASGDPPAHGPLYAGSGTIGHRRGEGFFKP</sequence>
<name>A0ABP0MEP8_9DINO</name>
<dbReference type="Pfam" id="PF07699">
    <property type="entry name" value="Ephrin_rec_like"/>
    <property type="match status" value="1"/>
</dbReference>
<protein>
    <recommendedName>
        <fullName evidence="1">Apple domain-containing protein</fullName>
    </recommendedName>
</protein>
<accession>A0ABP0MEP8</accession>
<keyword evidence="3" id="KW-1185">Reference proteome</keyword>
<evidence type="ECO:0000313" key="2">
    <source>
        <dbReference type="EMBL" id="CAK9048635.1"/>
    </source>
</evidence>
<feature type="non-terminal residue" evidence="2">
    <location>
        <position position="277"/>
    </location>
</feature>
<dbReference type="Proteomes" id="UP001642464">
    <property type="component" value="Unassembled WGS sequence"/>
</dbReference>